<evidence type="ECO:0000256" key="1">
    <source>
        <dbReference type="SAM" id="MobiDB-lite"/>
    </source>
</evidence>
<evidence type="ECO:0000313" key="4">
    <source>
        <dbReference type="Proteomes" id="UP000274504"/>
    </source>
</evidence>
<dbReference type="Proteomes" id="UP000321570">
    <property type="component" value="Unassembled WGS sequence"/>
</dbReference>
<reference evidence="3 5" key="3">
    <citation type="submission" date="2019-07" db="EMBL/GenBank/DDBJ databases">
        <authorList>
            <person name="Jastrzebski P J."/>
            <person name="Paukszto L."/>
            <person name="Jastrzebski P J."/>
        </authorList>
    </citation>
    <scope>NUCLEOTIDE SEQUENCE [LARGE SCALE GENOMIC DNA]</scope>
    <source>
        <strain evidence="3 5">WMS-il1</strain>
    </source>
</reference>
<feature type="region of interest" description="Disordered" evidence="1">
    <location>
        <begin position="1"/>
        <end position="25"/>
    </location>
</feature>
<protein>
    <submittedName>
        <fullName evidence="2 6">Uncharacterized protein</fullName>
    </submittedName>
</protein>
<dbReference type="AlphaFoldDB" id="A0A0R3SL59"/>
<name>A0A0R3SL59_HYMDI</name>
<evidence type="ECO:0000313" key="5">
    <source>
        <dbReference type="Proteomes" id="UP000321570"/>
    </source>
</evidence>
<dbReference type="Proteomes" id="UP000274504">
    <property type="component" value="Unassembled WGS sequence"/>
</dbReference>
<reference evidence="6" key="1">
    <citation type="submission" date="2017-02" db="UniProtKB">
        <authorList>
            <consortium name="WormBaseParasite"/>
        </authorList>
    </citation>
    <scope>IDENTIFICATION</scope>
</reference>
<evidence type="ECO:0000313" key="6">
    <source>
        <dbReference type="WBParaSite" id="HDID_0000567401-mRNA-1"/>
    </source>
</evidence>
<organism evidence="6">
    <name type="scientific">Hymenolepis diminuta</name>
    <name type="common">Rat tapeworm</name>
    <dbReference type="NCBI Taxonomy" id="6216"/>
    <lineage>
        <taxon>Eukaryota</taxon>
        <taxon>Metazoa</taxon>
        <taxon>Spiralia</taxon>
        <taxon>Lophotrochozoa</taxon>
        <taxon>Platyhelminthes</taxon>
        <taxon>Cestoda</taxon>
        <taxon>Eucestoda</taxon>
        <taxon>Cyclophyllidea</taxon>
        <taxon>Hymenolepididae</taxon>
        <taxon>Hymenolepis</taxon>
    </lineage>
</organism>
<dbReference type="EMBL" id="UYSG01003181">
    <property type="protein sequence ID" value="VDL57990.1"/>
    <property type="molecule type" value="Genomic_DNA"/>
</dbReference>
<reference evidence="2 4" key="2">
    <citation type="submission" date="2018-11" db="EMBL/GenBank/DDBJ databases">
        <authorList>
            <consortium name="Pathogen Informatics"/>
        </authorList>
    </citation>
    <scope>NUCLEOTIDE SEQUENCE [LARGE SCALE GENOMIC DNA]</scope>
</reference>
<proteinExistence type="predicted"/>
<evidence type="ECO:0000313" key="2">
    <source>
        <dbReference type="EMBL" id="VDL57990.1"/>
    </source>
</evidence>
<dbReference type="EMBL" id="CABIJS010000410">
    <property type="protein sequence ID" value="VUZ50908.1"/>
    <property type="molecule type" value="Genomic_DNA"/>
</dbReference>
<gene>
    <name evidence="2" type="ORF">HDID_LOCUS5672</name>
    <name evidence="3" type="ORF">WMSIL1_LOCUS9727</name>
</gene>
<keyword evidence="5" id="KW-1185">Reference proteome</keyword>
<accession>A0A0R3SL59</accession>
<dbReference type="OrthoDB" id="6245967at2759"/>
<evidence type="ECO:0000313" key="3">
    <source>
        <dbReference type="EMBL" id="VUZ50908.1"/>
    </source>
</evidence>
<dbReference type="WBParaSite" id="HDID_0000567401-mRNA-1">
    <property type="protein sequence ID" value="HDID_0000567401-mRNA-1"/>
    <property type="gene ID" value="HDID_0000567401"/>
</dbReference>
<sequence>MSSDEVALEHQTELSELPPTEDCYGDITPELKLIERITSKSEYDEKDSEPFLSTPAPLIRRNSYYDFNGDCYVQEASDSEPALFRGSTILEEKELVRVATSTSKIRLLSSKWKNRLFRHLKRVSSEKQKRDESADATRISFKPSRNIFHLFGEKELVRKSLFLDK</sequence>